<dbReference type="Proteomes" id="UP000433876">
    <property type="component" value="Unassembled WGS sequence"/>
</dbReference>
<organism evidence="3 4">
    <name type="scientific">Sordaria macrospora</name>
    <dbReference type="NCBI Taxonomy" id="5147"/>
    <lineage>
        <taxon>Eukaryota</taxon>
        <taxon>Fungi</taxon>
        <taxon>Dikarya</taxon>
        <taxon>Ascomycota</taxon>
        <taxon>Pezizomycotina</taxon>
        <taxon>Sordariomycetes</taxon>
        <taxon>Sordariomycetidae</taxon>
        <taxon>Sordariales</taxon>
        <taxon>Sordariaceae</taxon>
        <taxon>Sordaria</taxon>
    </lineage>
</organism>
<evidence type="ECO:0000313" key="3">
    <source>
        <dbReference type="EMBL" id="KAA8629716.1"/>
    </source>
</evidence>
<evidence type="ECO:0000313" key="4">
    <source>
        <dbReference type="Proteomes" id="UP000433876"/>
    </source>
</evidence>
<feature type="region of interest" description="Disordered" evidence="1">
    <location>
        <begin position="182"/>
        <end position="201"/>
    </location>
</feature>
<keyword evidence="2" id="KW-0812">Transmembrane</keyword>
<keyword evidence="2" id="KW-1133">Transmembrane helix</keyword>
<dbReference type="OMA" id="NANSIMI"/>
<keyword evidence="2" id="KW-0472">Membrane</keyword>
<feature type="region of interest" description="Disordered" evidence="1">
    <location>
        <begin position="225"/>
        <end position="254"/>
    </location>
</feature>
<evidence type="ECO:0000256" key="1">
    <source>
        <dbReference type="SAM" id="MobiDB-lite"/>
    </source>
</evidence>
<protein>
    <submittedName>
        <fullName evidence="3">Uncharacterized protein</fullName>
    </submittedName>
</protein>
<feature type="compositionally biased region" description="Basic residues" evidence="1">
    <location>
        <begin position="182"/>
        <end position="192"/>
    </location>
</feature>
<name>A0A8S8ZLF1_SORMA</name>
<comment type="caution">
    <text evidence="3">The sequence shown here is derived from an EMBL/GenBank/DDBJ whole genome shotgun (WGS) entry which is preliminary data.</text>
</comment>
<dbReference type="VEuPathDB" id="FungiDB:SMAC_08642"/>
<proteinExistence type="predicted"/>
<feature type="transmembrane region" description="Helical" evidence="2">
    <location>
        <begin position="12"/>
        <end position="41"/>
    </location>
</feature>
<evidence type="ECO:0000256" key="2">
    <source>
        <dbReference type="SAM" id="Phobius"/>
    </source>
</evidence>
<feature type="transmembrane region" description="Helical" evidence="2">
    <location>
        <begin position="61"/>
        <end position="84"/>
    </location>
</feature>
<reference evidence="3 4" key="1">
    <citation type="submission" date="2017-07" db="EMBL/GenBank/DDBJ databases">
        <title>Genome sequence of the Sordaria macrospora wild type strain R19027.</title>
        <authorList>
            <person name="Nowrousian M."/>
            <person name="Teichert I."/>
            <person name="Kueck U."/>
        </authorList>
    </citation>
    <scope>NUCLEOTIDE SEQUENCE [LARGE SCALE GENOMIC DNA]</scope>
    <source>
        <strain evidence="3 4">R19027</strain>
        <tissue evidence="3">Mycelium</tissue>
    </source>
</reference>
<sequence length="254" mass="27816">MTSARRMTPRRANAITILSTLLVCFIGGIIIGGIIIGAIFFTPVISNLLGDTFSPMTITSIEPILSCFVIGSILGTVTGGIILWNREAVDGTTNPRDGYEDLEANRGPSIPSRLCLYQYNDSYDVYHATAAAYENALNHGFNLPESSDSSESPASSYSPDIQAFCPHHHRQYALTEANLARHNRNTPRHKRPSSPADSVRPWHEHRWAPNVYVVALDLDDGSHKGDAEICPPLPPTPGDRAPLLQGIRRGPRYS</sequence>
<dbReference type="EMBL" id="NMPR01000126">
    <property type="protein sequence ID" value="KAA8629716.1"/>
    <property type="molecule type" value="Genomic_DNA"/>
</dbReference>
<gene>
    <name evidence="3" type="ORF">SMACR_08642</name>
</gene>
<accession>A0A8S8ZLF1</accession>
<dbReference type="AlphaFoldDB" id="A0A8S8ZLF1"/>